<evidence type="ECO:0000256" key="2">
    <source>
        <dbReference type="SAM" id="Phobius"/>
    </source>
</evidence>
<feature type="transmembrane region" description="Helical" evidence="2">
    <location>
        <begin position="21"/>
        <end position="38"/>
    </location>
</feature>
<dbReference type="EMBL" id="JAVRES010000002">
    <property type="protein sequence ID" value="MDT0434481.1"/>
    <property type="molecule type" value="Genomic_DNA"/>
</dbReference>
<protein>
    <recommendedName>
        <fullName evidence="5">TPM domain-containing protein</fullName>
    </recommendedName>
</protein>
<evidence type="ECO:0008006" key="5">
    <source>
        <dbReference type="Google" id="ProtNLM"/>
    </source>
</evidence>
<evidence type="ECO:0000313" key="4">
    <source>
        <dbReference type="Proteomes" id="UP001183535"/>
    </source>
</evidence>
<keyword evidence="2" id="KW-1133">Transmembrane helix</keyword>
<feature type="region of interest" description="Disordered" evidence="1">
    <location>
        <begin position="371"/>
        <end position="405"/>
    </location>
</feature>
<keyword evidence="2" id="KW-0472">Membrane</keyword>
<feature type="compositionally biased region" description="Basic and acidic residues" evidence="1">
    <location>
        <begin position="371"/>
        <end position="382"/>
    </location>
</feature>
<sequence length="582" mass="59626">MTSSLIRGRPRRRAPSLLSARLLHTVLGGLAGVVWLVLPGVTTDSAAPVPPVPATTAPASGAATPPGPVPSPVPGPASVPSAEGTSTADLALPLVVLVAALVLGGYGYLRRTRRVRTRTTPGGTAAVATAPPPQAETDERARALLVAADDWVRVGREELDFAGARLGATAVEPFARAVREAAAELSAACRMRRRHDEGPPGDREARRHLLAGIVGRCEEAGRRLDADAAAFDRLRGLDPGSAPGVVDALVVAETRFRALAGHTGRVAERLARLGGRYGGTVTEPVTGYVEQAKDRLVFTTFRLNEARQAADRGERDRAARHLRSAEGGIAQAAAFLDGVERLAADLESAERLLPATLTGAEAEIAGTRGTARENAEAARGDGAEPPVTARGHRFVRPGGSGARPAQPLLPADTLLARADVADAVLAAVRTAATAGPFDPVDALRRVTVAVLPLAAGRAGAVPAAASLVAAHSVADADTFVGTHRGAVGHEARTLLSEAARSLADDPLAADAAAVRARELAERDVRGYGNPLTGESGHESGLAGAVLGGVLLPPPDGSGPDGVGPPPSFGGPRTFRRRAPEPL</sequence>
<organism evidence="3 4">
    <name type="scientific">Streptomyces doudnae</name>
    <dbReference type="NCBI Taxonomy" id="3075536"/>
    <lineage>
        <taxon>Bacteria</taxon>
        <taxon>Bacillati</taxon>
        <taxon>Actinomycetota</taxon>
        <taxon>Actinomycetes</taxon>
        <taxon>Kitasatosporales</taxon>
        <taxon>Streptomycetaceae</taxon>
        <taxon>Streptomyces</taxon>
    </lineage>
</organism>
<accession>A0ABD5EIQ9</accession>
<evidence type="ECO:0000256" key="1">
    <source>
        <dbReference type="SAM" id="MobiDB-lite"/>
    </source>
</evidence>
<dbReference type="RefSeq" id="WP_093836088.1">
    <property type="nucleotide sequence ID" value="NZ_JAVRES010000002.1"/>
</dbReference>
<reference evidence="4" key="1">
    <citation type="submission" date="2023-07" db="EMBL/GenBank/DDBJ databases">
        <title>30 novel species of actinomycetes from the DSMZ collection.</title>
        <authorList>
            <person name="Nouioui I."/>
        </authorList>
    </citation>
    <scope>NUCLEOTIDE SEQUENCE [LARGE SCALE GENOMIC DNA]</scope>
    <source>
        <strain evidence="4">DSM 41981</strain>
    </source>
</reference>
<feature type="transmembrane region" description="Helical" evidence="2">
    <location>
        <begin position="90"/>
        <end position="109"/>
    </location>
</feature>
<keyword evidence="2" id="KW-0812">Transmembrane</keyword>
<feature type="region of interest" description="Disordered" evidence="1">
    <location>
        <begin position="52"/>
        <end position="83"/>
    </location>
</feature>
<keyword evidence="4" id="KW-1185">Reference proteome</keyword>
<dbReference type="Proteomes" id="UP001183535">
    <property type="component" value="Unassembled WGS sequence"/>
</dbReference>
<feature type="region of interest" description="Disordered" evidence="1">
    <location>
        <begin position="526"/>
        <end position="582"/>
    </location>
</feature>
<gene>
    <name evidence="3" type="ORF">RM877_07265</name>
</gene>
<feature type="compositionally biased region" description="Pro residues" evidence="1">
    <location>
        <begin position="65"/>
        <end position="77"/>
    </location>
</feature>
<feature type="compositionally biased region" description="Low complexity" evidence="1">
    <location>
        <begin position="54"/>
        <end position="64"/>
    </location>
</feature>
<feature type="compositionally biased region" description="Low complexity" evidence="1">
    <location>
        <begin position="539"/>
        <end position="550"/>
    </location>
</feature>
<evidence type="ECO:0000313" key="3">
    <source>
        <dbReference type="EMBL" id="MDT0434481.1"/>
    </source>
</evidence>
<dbReference type="AlphaFoldDB" id="A0ABD5EIQ9"/>
<comment type="caution">
    <text evidence="3">The sequence shown here is derived from an EMBL/GenBank/DDBJ whole genome shotgun (WGS) entry which is preliminary data.</text>
</comment>
<feature type="compositionally biased region" description="Pro residues" evidence="1">
    <location>
        <begin position="551"/>
        <end position="568"/>
    </location>
</feature>
<name>A0ABD5EIQ9_9ACTN</name>
<proteinExistence type="predicted"/>